<evidence type="ECO:0000256" key="7">
    <source>
        <dbReference type="SAM" id="SignalP"/>
    </source>
</evidence>
<dbReference type="RefSeq" id="WP_272777852.1">
    <property type="nucleotide sequence ID" value="NZ_JAQQLI010000022.1"/>
</dbReference>
<dbReference type="Gene3D" id="3.30.1150.10">
    <property type="match status" value="1"/>
</dbReference>
<reference evidence="9" key="1">
    <citation type="journal article" date="2023" name="Microbiol Resour">
        <title>Genome Sequences of Rhodoplanes serenus and Two Thermotolerant Strains, Rhodoplanes tepidamans and 'Rhodoplanes cryptolactis,' Further Refine the Genus.</title>
        <authorList>
            <person name="Rayyan A.A."/>
            <person name="Kyndt J.A."/>
        </authorList>
    </citation>
    <scope>NUCLEOTIDE SEQUENCE</scope>
    <source>
        <strain evidence="9">DSM 9987</strain>
    </source>
</reference>
<protein>
    <submittedName>
        <fullName evidence="9">TonB family protein</fullName>
    </submittedName>
</protein>
<accession>A0ABT5JD90</accession>
<proteinExistence type="predicted"/>
<keyword evidence="7" id="KW-0732">Signal</keyword>
<dbReference type="Gene3D" id="3.55.50.30">
    <property type="match status" value="1"/>
</dbReference>
<evidence type="ECO:0000313" key="10">
    <source>
        <dbReference type="Proteomes" id="UP001165652"/>
    </source>
</evidence>
<dbReference type="Pfam" id="PF03544">
    <property type="entry name" value="TonB_C"/>
    <property type="match status" value="1"/>
</dbReference>
<dbReference type="SMART" id="SM00965">
    <property type="entry name" value="STN"/>
    <property type="match status" value="1"/>
</dbReference>
<keyword evidence="5" id="KW-0472">Membrane</keyword>
<evidence type="ECO:0000256" key="6">
    <source>
        <dbReference type="ARBA" id="ARBA00023237"/>
    </source>
</evidence>
<dbReference type="InterPro" id="IPR037682">
    <property type="entry name" value="TonB_C"/>
</dbReference>
<dbReference type="Proteomes" id="UP001165652">
    <property type="component" value="Unassembled WGS sequence"/>
</dbReference>
<feature type="signal peptide" evidence="7">
    <location>
        <begin position="1"/>
        <end position="25"/>
    </location>
</feature>
<feature type="chain" id="PRO_5045171649" evidence="7">
    <location>
        <begin position="26"/>
        <end position="225"/>
    </location>
</feature>
<dbReference type="EMBL" id="JAQQLI010000022">
    <property type="protein sequence ID" value="MDC7787010.1"/>
    <property type="molecule type" value="Genomic_DNA"/>
</dbReference>
<keyword evidence="3" id="KW-0812">Transmembrane</keyword>
<keyword evidence="4" id="KW-1133">Transmembrane helix</keyword>
<dbReference type="SUPFAM" id="SSF74653">
    <property type="entry name" value="TolA/TonB C-terminal domain"/>
    <property type="match status" value="1"/>
</dbReference>
<evidence type="ECO:0000259" key="8">
    <source>
        <dbReference type="SMART" id="SM00965"/>
    </source>
</evidence>
<sequence>MFGGRGRPAVAAIVALSLGLTPAVASDAGSRIGPELSFDIPAQDLDRALDAFGAATGVQILYETALVANRRSGAVAGVLDRDAALRRLLAGSGLVPRVIATGTIAIAPSREAVTDPGLLRAKQAAHVYYGHAQSGLVAALCRDAATRQPGYRVVLQYWLDPAGRIVRLRVIGSSGDDARDRAVARVVTAARFDPPPAGMPQPVTVAVEPGRGGAAGCRSEASLVR</sequence>
<keyword evidence="10" id="KW-1185">Reference proteome</keyword>
<gene>
    <name evidence="9" type="ORF">PQJ73_15055</name>
</gene>
<comment type="subcellular location">
    <subcellularLocation>
        <location evidence="1">Membrane</location>
        <topology evidence="1">Single-pass membrane protein</topology>
    </subcellularLocation>
</comment>
<dbReference type="NCBIfam" id="TIGR01352">
    <property type="entry name" value="tonB_Cterm"/>
    <property type="match status" value="1"/>
</dbReference>
<evidence type="ECO:0000313" key="9">
    <source>
        <dbReference type="EMBL" id="MDC7787010.1"/>
    </source>
</evidence>
<evidence type="ECO:0000256" key="1">
    <source>
        <dbReference type="ARBA" id="ARBA00004167"/>
    </source>
</evidence>
<comment type="caution">
    <text evidence="9">The sequence shown here is derived from an EMBL/GenBank/DDBJ whole genome shotgun (WGS) entry which is preliminary data.</text>
</comment>
<organism evidence="9 10">
    <name type="scientific">Rhodoplanes tepidamans</name>
    <name type="common">Rhodoplanes cryptolactis</name>
    <dbReference type="NCBI Taxonomy" id="200616"/>
    <lineage>
        <taxon>Bacteria</taxon>
        <taxon>Pseudomonadati</taxon>
        <taxon>Pseudomonadota</taxon>
        <taxon>Alphaproteobacteria</taxon>
        <taxon>Hyphomicrobiales</taxon>
        <taxon>Nitrobacteraceae</taxon>
        <taxon>Rhodoplanes</taxon>
    </lineage>
</organism>
<dbReference type="InterPro" id="IPR011662">
    <property type="entry name" value="Secretin/TonB_short_N"/>
</dbReference>
<name>A0ABT5JD90_RHOTP</name>
<evidence type="ECO:0000256" key="2">
    <source>
        <dbReference type="ARBA" id="ARBA00022448"/>
    </source>
</evidence>
<reference evidence="9" key="2">
    <citation type="submission" date="2023-02" db="EMBL/GenBank/DDBJ databases">
        <authorList>
            <person name="Rayyan A."/>
            <person name="Meyer T."/>
            <person name="Kyndt J.A."/>
        </authorList>
    </citation>
    <scope>NUCLEOTIDE SEQUENCE</scope>
    <source>
        <strain evidence="9">DSM 9987</strain>
    </source>
</reference>
<feature type="domain" description="Secretin/TonB short N-terminal" evidence="8">
    <location>
        <begin position="58"/>
        <end position="109"/>
    </location>
</feature>
<evidence type="ECO:0000256" key="3">
    <source>
        <dbReference type="ARBA" id="ARBA00022692"/>
    </source>
</evidence>
<evidence type="ECO:0000256" key="4">
    <source>
        <dbReference type="ARBA" id="ARBA00022989"/>
    </source>
</evidence>
<keyword evidence="2" id="KW-0813">Transport</keyword>
<keyword evidence="6" id="KW-0998">Cell outer membrane</keyword>
<dbReference type="InterPro" id="IPR006260">
    <property type="entry name" value="TonB/TolA_C"/>
</dbReference>
<evidence type="ECO:0000256" key="5">
    <source>
        <dbReference type="ARBA" id="ARBA00023136"/>
    </source>
</evidence>